<dbReference type="AlphaFoldDB" id="A0A8J2QKX4"/>
<dbReference type="InterPro" id="IPR039353">
    <property type="entry name" value="TF_Adf1"/>
</dbReference>
<gene>
    <name evidence="3" type="ORF">DCHRY22_LOCUS6005</name>
</gene>
<feature type="region of interest" description="Disordered" evidence="1">
    <location>
        <begin position="240"/>
        <end position="262"/>
    </location>
</feature>
<dbReference type="GO" id="GO:0005667">
    <property type="term" value="C:transcription regulator complex"/>
    <property type="evidence" value="ECO:0007669"/>
    <property type="project" value="TreeGrafter"/>
</dbReference>
<feature type="region of interest" description="Disordered" evidence="1">
    <location>
        <begin position="81"/>
        <end position="123"/>
    </location>
</feature>
<evidence type="ECO:0000256" key="1">
    <source>
        <dbReference type="SAM" id="MobiDB-lite"/>
    </source>
</evidence>
<dbReference type="OrthoDB" id="7457415at2759"/>
<feature type="compositionally biased region" description="Basic and acidic residues" evidence="1">
    <location>
        <begin position="328"/>
        <end position="340"/>
    </location>
</feature>
<name>A0A8J2QKX4_9NEOP</name>
<evidence type="ECO:0000313" key="3">
    <source>
        <dbReference type="EMBL" id="CAG9565099.1"/>
    </source>
</evidence>
<dbReference type="GO" id="GO:0006357">
    <property type="term" value="P:regulation of transcription by RNA polymerase II"/>
    <property type="evidence" value="ECO:0007669"/>
    <property type="project" value="TreeGrafter"/>
</dbReference>
<evidence type="ECO:0000313" key="4">
    <source>
        <dbReference type="Proteomes" id="UP000789524"/>
    </source>
</evidence>
<dbReference type="PANTHER" id="PTHR12243:SF60">
    <property type="entry name" value="SI:CH211-15D5.12-RELATED"/>
    <property type="match status" value="1"/>
</dbReference>
<organism evidence="3 4">
    <name type="scientific">Danaus chrysippus</name>
    <name type="common">African queen</name>
    <dbReference type="NCBI Taxonomy" id="151541"/>
    <lineage>
        <taxon>Eukaryota</taxon>
        <taxon>Metazoa</taxon>
        <taxon>Ecdysozoa</taxon>
        <taxon>Arthropoda</taxon>
        <taxon>Hexapoda</taxon>
        <taxon>Insecta</taxon>
        <taxon>Pterygota</taxon>
        <taxon>Neoptera</taxon>
        <taxon>Endopterygota</taxon>
        <taxon>Lepidoptera</taxon>
        <taxon>Glossata</taxon>
        <taxon>Ditrysia</taxon>
        <taxon>Papilionoidea</taxon>
        <taxon>Nymphalidae</taxon>
        <taxon>Danainae</taxon>
        <taxon>Danaini</taxon>
        <taxon>Danaina</taxon>
        <taxon>Danaus</taxon>
        <taxon>Anosia</taxon>
    </lineage>
</organism>
<sequence>MEKEKRQRVSLGPMVCEEELKAKGDVGRMVDCSQADDRRLIRLVRERRLLYARNNMPVASFYTQVKALWDEVAAAMGWTGTRAQTRTHKHTHTHAHRERQRRTDRQRGREASAGRGRGGRGRGSAACLCVRVCVFVWSVTITVAVADVRRKWSHIRNSYSRHLRNEMHGACTSKGRMVSRWYLADELEFLREHMATDMRSSPYSSFAPTMLEMDINESSNSESVDVKPFIHSPWFALSAPHSPKPEPRAPPSLHTDDSSGSFAPDETSSYFQFFRGIHNDYQELPPKKQRLFKRKCLSLLHELLDGEENQRASCYSQENNALNLSHTAQHEEAKEQKTQLEDSFILPNN</sequence>
<evidence type="ECO:0000259" key="2">
    <source>
        <dbReference type="Pfam" id="PF10545"/>
    </source>
</evidence>
<dbReference type="EMBL" id="CAKASE010000052">
    <property type="protein sequence ID" value="CAG9565099.1"/>
    <property type="molecule type" value="Genomic_DNA"/>
</dbReference>
<keyword evidence="4" id="KW-1185">Reference proteome</keyword>
<dbReference type="Pfam" id="PF10545">
    <property type="entry name" value="MADF_DNA_bdg"/>
    <property type="match status" value="1"/>
</dbReference>
<comment type="caution">
    <text evidence="3">The sequence shown here is derived from an EMBL/GenBank/DDBJ whole genome shotgun (WGS) entry which is preliminary data.</text>
</comment>
<accession>A0A8J2QKX4</accession>
<proteinExistence type="predicted"/>
<feature type="compositionally biased region" description="Basic residues" evidence="1">
    <location>
        <begin position="85"/>
        <end position="100"/>
    </location>
</feature>
<protein>
    <submittedName>
        <fullName evidence="3">(African queen) hypothetical protein</fullName>
    </submittedName>
</protein>
<dbReference type="Proteomes" id="UP000789524">
    <property type="component" value="Unassembled WGS sequence"/>
</dbReference>
<dbReference type="PANTHER" id="PTHR12243">
    <property type="entry name" value="MADF DOMAIN TRANSCRIPTION FACTOR"/>
    <property type="match status" value="1"/>
</dbReference>
<feature type="region of interest" description="Disordered" evidence="1">
    <location>
        <begin position="327"/>
        <end position="349"/>
    </location>
</feature>
<reference evidence="3" key="1">
    <citation type="submission" date="2021-09" db="EMBL/GenBank/DDBJ databases">
        <authorList>
            <person name="Martin H S."/>
        </authorList>
    </citation>
    <scope>NUCLEOTIDE SEQUENCE</scope>
</reference>
<feature type="domain" description="MADF" evidence="2">
    <location>
        <begin position="143"/>
        <end position="190"/>
    </location>
</feature>
<dbReference type="GO" id="GO:0005634">
    <property type="term" value="C:nucleus"/>
    <property type="evidence" value="ECO:0007669"/>
    <property type="project" value="TreeGrafter"/>
</dbReference>
<feature type="compositionally biased region" description="Basic and acidic residues" evidence="1">
    <location>
        <begin position="101"/>
        <end position="112"/>
    </location>
</feature>
<dbReference type="InterPro" id="IPR006578">
    <property type="entry name" value="MADF-dom"/>
</dbReference>